<accession>A0A1G8L9B1</accession>
<proteinExistence type="predicted"/>
<reference evidence="3" key="1">
    <citation type="submission" date="2016-10" db="EMBL/GenBank/DDBJ databases">
        <authorList>
            <person name="Varghese N."/>
            <person name="Submissions S."/>
        </authorList>
    </citation>
    <scope>NUCLEOTIDE SEQUENCE [LARGE SCALE GENOMIC DNA]</scope>
    <source>
        <strain evidence="3">DSM 17071</strain>
    </source>
</reference>
<keyword evidence="3" id="KW-1185">Reference proteome</keyword>
<name>A0A1G8L9B1_9FLAO</name>
<dbReference type="STRING" id="311334.SAMN05421846_10924"/>
<dbReference type="EMBL" id="FNDW01000009">
    <property type="protein sequence ID" value="SDI52269.1"/>
    <property type="molecule type" value="Genomic_DNA"/>
</dbReference>
<gene>
    <name evidence="2" type="ORF">SAMN05421846_10924</name>
</gene>
<dbReference type="Proteomes" id="UP000198869">
    <property type="component" value="Unassembled WGS sequence"/>
</dbReference>
<keyword evidence="1" id="KW-0472">Membrane</keyword>
<evidence type="ECO:0000313" key="2">
    <source>
        <dbReference type="EMBL" id="SDI52269.1"/>
    </source>
</evidence>
<keyword evidence="1" id="KW-1133">Transmembrane helix</keyword>
<sequence>MSPENFKNITIRPSENSKYSSQDIAESRIKNLIMVIILLILFIVLTIIEILIITLFLWMKNPK</sequence>
<feature type="transmembrane region" description="Helical" evidence="1">
    <location>
        <begin position="32"/>
        <end position="58"/>
    </location>
</feature>
<dbReference type="AlphaFoldDB" id="A0A1G8L9B1"/>
<evidence type="ECO:0000256" key="1">
    <source>
        <dbReference type="SAM" id="Phobius"/>
    </source>
</evidence>
<evidence type="ECO:0000313" key="3">
    <source>
        <dbReference type="Proteomes" id="UP000198869"/>
    </source>
</evidence>
<organism evidence="2 3">
    <name type="scientific">Chryseobacterium taeanense</name>
    <dbReference type="NCBI Taxonomy" id="311334"/>
    <lineage>
        <taxon>Bacteria</taxon>
        <taxon>Pseudomonadati</taxon>
        <taxon>Bacteroidota</taxon>
        <taxon>Flavobacteriia</taxon>
        <taxon>Flavobacteriales</taxon>
        <taxon>Weeksellaceae</taxon>
        <taxon>Chryseobacterium group</taxon>
        <taxon>Chryseobacterium</taxon>
    </lineage>
</organism>
<protein>
    <submittedName>
        <fullName evidence="2">Uncharacterized protein</fullName>
    </submittedName>
</protein>
<keyword evidence="1" id="KW-0812">Transmembrane</keyword>